<evidence type="ECO:0000256" key="2">
    <source>
        <dbReference type="ARBA" id="ARBA00022475"/>
    </source>
</evidence>
<comment type="similarity">
    <text evidence="6">Belongs to the ABC-4 integral membrane protein family.</text>
</comment>
<feature type="transmembrane region" description="Helical" evidence="7">
    <location>
        <begin position="781"/>
        <end position="804"/>
    </location>
</feature>
<evidence type="ECO:0000256" key="7">
    <source>
        <dbReference type="SAM" id="Phobius"/>
    </source>
</evidence>
<gene>
    <name evidence="10" type="ORF">B1B_01295</name>
</gene>
<evidence type="ECO:0000256" key="3">
    <source>
        <dbReference type="ARBA" id="ARBA00022692"/>
    </source>
</evidence>
<keyword evidence="2" id="KW-1003">Cell membrane</keyword>
<dbReference type="PANTHER" id="PTHR30572">
    <property type="entry name" value="MEMBRANE COMPONENT OF TRANSPORTER-RELATED"/>
    <property type="match status" value="1"/>
</dbReference>
<evidence type="ECO:0000259" key="9">
    <source>
        <dbReference type="Pfam" id="PF12704"/>
    </source>
</evidence>
<comment type="caution">
    <text evidence="10">The sequence shown here is derived from an EMBL/GenBank/DDBJ whole genome shotgun (WGS) entry which is preliminary data.</text>
</comment>
<evidence type="ECO:0000313" key="10">
    <source>
        <dbReference type="EMBL" id="EQD77032.1"/>
    </source>
</evidence>
<dbReference type="PANTHER" id="PTHR30572:SF4">
    <property type="entry name" value="ABC TRANSPORTER PERMEASE YTRF"/>
    <property type="match status" value="1"/>
</dbReference>
<feature type="transmembrane region" description="Helical" evidence="7">
    <location>
        <begin position="692"/>
        <end position="719"/>
    </location>
</feature>
<comment type="subcellular location">
    <subcellularLocation>
        <location evidence="1">Cell membrane</location>
        <topology evidence="1">Multi-pass membrane protein</topology>
    </subcellularLocation>
</comment>
<feature type="domain" description="MacB-like periplasmic core" evidence="9">
    <location>
        <begin position="510"/>
        <end position="647"/>
    </location>
</feature>
<proteinExistence type="inferred from homology"/>
<feature type="domain" description="MacB-like periplasmic core" evidence="9">
    <location>
        <begin position="30"/>
        <end position="241"/>
    </location>
</feature>
<feature type="transmembrane region" description="Helical" evidence="7">
    <location>
        <begin position="373"/>
        <end position="397"/>
    </location>
</feature>
<evidence type="ECO:0000259" key="8">
    <source>
        <dbReference type="Pfam" id="PF02687"/>
    </source>
</evidence>
<evidence type="ECO:0000256" key="4">
    <source>
        <dbReference type="ARBA" id="ARBA00022989"/>
    </source>
</evidence>
<keyword evidence="3 7" id="KW-0812">Transmembrane</keyword>
<dbReference type="Pfam" id="PF12704">
    <property type="entry name" value="MacB_PCD"/>
    <property type="match status" value="2"/>
</dbReference>
<reference evidence="10" key="2">
    <citation type="journal article" date="2014" name="ISME J.">
        <title>Microbial stratification in low pH oxic and suboxic macroscopic growths along an acid mine drainage.</title>
        <authorList>
            <person name="Mendez-Garcia C."/>
            <person name="Mesa V."/>
            <person name="Sprenger R.R."/>
            <person name="Richter M."/>
            <person name="Diez M.S."/>
            <person name="Solano J."/>
            <person name="Bargiela R."/>
            <person name="Golyshina O.V."/>
            <person name="Manteca A."/>
            <person name="Ramos J.L."/>
            <person name="Gallego J.R."/>
            <person name="Llorente I."/>
            <person name="Martins Dos Santos V.A."/>
            <person name="Jensen O.N."/>
            <person name="Pelaez A.I."/>
            <person name="Sanchez J."/>
            <person name="Ferrer M."/>
        </authorList>
    </citation>
    <scope>NUCLEOTIDE SEQUENCE</scope>
</reference>
<feature type="transmembrane region" description="Helical" evidence="7">
    <location>
        <begin position="283"/>
        <end position="309"/>
    </location>
</feature>
<keyword evidence="4 7" id="KW-1133">Transmembrane helix</keyword>
<feature type="transmembrane region" description="Helical" evidence="7">
    <location>
        <begin position="433"/>
        <end position="453"/>
    </location>
</feature>
<accession>T1C4U5</accession>
<feature type="transmembrane region" description="Helical" evidence="7">
    <location>
        <begin position="329"/>
        <end position="352"/>
    </location>
</feature>
<evidence type="ECO:0000256" key="1">
    <source>
        <dbReference type="ARBA" id="ARBA00004651"/>
    </source>
</evidence>
<name>T1C4U5_9ZZZZ</name>
<feature type="transmembrane region" description="Helical" evidence="7">
    <location>
        <begin position="25"/>
        <end position="52"/>
    </location>
</feature>
<dbReference type="InterPro" id="IPR003838">
    <property type="entry name" value="ABC3_permease_C"/>
</dbReference>
<dbReference type="InterPro" id="IPR050250">
    <property type="entry name" value="Macrolide_Exporter_MacB"/>
</dbReference>
<feature type="domain" description="ABC3 transporter permease C-terminal" evidence="8">
    <location>
        <begin position="290"/>
        <end position="407"/>
    </location>
</feature>
<feature type="transmembrane region" description="Helical" evidence="7">
    <location>
        <begin position="748"/>
        <end position="769"/>
    </location>
</feature>
<dbReference type="EMBL" id="AUZY01000901">
    <property type="protein sequence ID" value="EQD77032.1"/>
    <property type="molecule type" value="Genomic_DNA"/>
</dbReference>
<reference evidence="10" key="1">
    <citation type="submission" date="2013-08" db="EMBL/GenBank/DDBJ databases">
        <authorList>
            <person name="Mendez C."/>
            <person name="Richter M."/>
            <person name="Ferrer M."/>
            <person name="Sanchez J."/>
        </authorList>
    </citation>
    <scope>NUCLEOTIDE SEQUENCE</scope>
</reference>
<dbReference type="GO" id="GO:0005886">
    <property type="term" value="C:plasma membrane"/>
    <property type="evidence" value="ECO:0007669"/>
    <property type="project" value="UniProtKB-SubCell"/>
</dbReference>
<evidence type="ECO:0000256" key="6">
    <source>
        <dbReference type="ARBA" id="ARBA00038076"/>
    </source>
</evidence>
<feature type="domain" description="ABC3 transporter permease C-terminal" evidence="8">
    <location>
        <begin position="698"/>
        <end position="808"/>
    </location>
</feature>
<evidence type="ECO:0000256" key="5">
    <source>
        <dbReference type="ARBA" id="ARBA00023136"/>
    </source>
</evidence>
<organism evidence="10">
    <name type="scientific">mine drainage metagenome</name>
    <dbReference type="NCBI Taxonomy" id="410659"/>
    <lineage>
        <taxon>unclassified sequences</taxon>
        <taxon>metagenomes</taxon>
        <taxon>ecological metagenomes</taxon>
    </lineage>
</organism>
<keyword evidence="5 7" id="KW-0472">Membrane</keyword>
<dbReference type="AlphaFoldDB" id="T1C4U5"/>
<dbReference type="InterPro" id="IPR025857">
    <property type="entry name" value="MacB_PCD"/>
</dbReference>
<protein>
    <submittedName>
        <fullName evidence="10">Membrane protein containing DUF214, permase predicted</fullName>
    </submittedName>
</protein>
<dbReference type="GO" id="GO:0022857">
    <property type="term" value="F:transmembrane transporter activity"/>
    <property type="evidence" value="ECO:0007669"/>
    <property type="project" value="TreeGrafter"/>
</dbReference>
<sequence>MTALVTDSAKQLLRSLLRLAHETRFVTTFVVTLALAIAANMAVFSVLDAYLFHPLPYPKSHRLVDVFTDTHKFQIQRISVTAYRQLRRLPVFVSTGLVSSSGTARLRLHPGARLRTLPSAEVTASIFPTLDVHPLLGSWMNLMDDKPGGPRQVVLSKALWQSAYDGNPHVIGQTLIIRGKAYTIAGIMPGRFAFPYRNTALWFSTILRRTDSSNPYNGVTSIMIARLAPGVTSQGLQTALNADFPRLMRQASPAIQRFIRHAGGYMGFLPLRKWLVGATGKRLLIIQLGAAVLLLLALASLANLSLVRTLSRYPEYALRTALGAGTREFLPSIAGEAVVLASVAMLLAWPLARWGTRAFVAFGIASERTSFRIGQGFGGWIMAWLLCVILCLIVIGLPRVVLTRRNPRALLSSGSRVVGFGGGVGRLRVGFSILQATLAILLLTVTLLIGLSLNRIFSLNPGFDIHDLYAGQLVFPRSDLQNWRRYKTICAELDSTLRRIPGISVSATGRGIPLVENYIEISAYIQGTHFVSAHGSVFANNVVVGSRTLPLMGVHLLAGRLINAQDLASDAQVIVVDKSFAESLFGNPDVLGQVVARGNGPLRIIGVVRTIQDRFAPLYRDSRGTVFVPSNRSNFYMLQGAPQILVRSALPAALLRREIKKAIRQPLPNISFEHFKSMHALIARRVRGTSALISLIGTFALLALVLASVGTFGVVAYLVGMRQSEFAIRQSLGARPETLMWLILKQGIWIWLAGTLLGAGSALWIARLLQDRLYGIQIASPTAYALPTLVVGFVVLAACMIPALRMRQLELSRLLRS</sequence>
<dbReference type="Pfam" id="PF02687">
    <property type="entry name" value="FtsX"/>
    <property type="match status" value="2"/>
</dbReference>